<dbReference type="OrthoDB" id="958254at2759"/>
<dbReference type="PANTHER" id="PTHR13234:SF8">
    <property type="entry name" value="GAMMA-INTERFERON-INDUCIBLE LYSOSOMAL THIOL REDUCTASE"/>
    <property type="match status" value="1"/>
</dbReference>
<dbReference type="InterPro" id="IPR004911">
    <property type="entry name" value="Interferon-induced_GILT"/>
</dbReference>
<dbReference type="RefSeq" id="XP_002501797.1">
    <property type="nucleotide sequence ID" value="XM_002501751.1"/>
</dbReference>
<feature type="region of interest" description="Disordered" evidence="6">
    <location>
        <begin position="193"/>
        <end position="217"/>
    </location>
</feature>
<organism evidence="8 9">
    <name type="scientific">Micromonas commoda (strain RCC299 / NOUM17 / CCMP2709)</name>
    <name type="common">Picoplanktonic green alga</name>
    <dbReference type="NCBI Taxonomy" id="296587"/>
    <lineage>
        <taxon>Eukaryota</taxon>
        <taxon>Viridiplantae</taxon>
        <taxon>Chlorophyta</taxon>
        <taxon>Mamiellophyceae</taxon>
        <taxon>Mamiellales</taxon>
        <taxon>Mamiellaceae</taxon>
        <taxon>Micromonas</taxon>
    </lineage>
</organism>
<sequence length="217" mass="23764">MPPAFVEELARDNSSAHNAFLQCFATGVLEAESRTGFGFAGGIGSLDAAALSESCCESAMDSIPAFMGGRNATACEIQKMCVASDRGHELLKKTSRRLNRLHPKHKWLPWVLVEGKPVCTHSCNLQKAIRRAVCELREGTLPDDCPRFPWSTIWYDEPGLSLAGIIGVCIGFCVVVSSICILAQQAGFFDEKKKPKRRLEEEEASEKDPLIPPAEKV</sequence>
<evidence type="ECO:0000256" key="1">
    <source>
        <dbReference type="ARBA" id="ARBA00004613"/>
    </source>
</evidence>
<keyword evidence="5" id="KW-0325">Glycoprotein</keyword>
<name>C1E458_MICCC</name>
<dbReference type="EMBL" id="CP001325">
    <property type="protein sequence ID" value="ACO63055.1"/>
    <property type="molecule type" value="Genomic_DNA"/>
</dbReference>
<gene>
    <name evidence="8" type="ORF">MICPUN_108114</name>
</gene>
<evidence type="ECO:0000256" key="5">
    <source>
        <dbReference type="ARBA" id="ARBA00023180"/>
    </source>
</evidence>
<dbReference type="Proteomes" id="UP000002009">
    <property type="component" value="Chromosome 4"/>
</dbReference>
<accession>C1E458</accession>
<keyword evidence="7" id="KW-1133">Transmembrane helix</keyword>
<dbReference type="GO" id="GO:0016671">
    <property type="term" value="F:oxidoreductase activity, acting on a sulfur group of donors, disulfide as acceptor"/>
    <property type="evidence" value="ECO:0007669"/>
    <property type="project" value="InterPro"/>
</dbReference>
<evidence type="ECO:0000256" key="6">
    <source>
        <dbReference type="SAM" id="MobiDB-lite"/>
    </source>
</evidence>
<dbReference type="GO" id="GO:0005576">
    <property type="term" value="C:extracellular region"/>
    <property type="evidence" value="ECO:0007669"/>
    <property type="project" value="UniProtKB-SubCell"/>
</dbReference>
<keyword evidence="9" id="KW-1185">Reference proteome</keyword>
<evidence type="ECO:0000256" key="2">
    <source>
        <dbReference type="ARBA" id="ARBA00005679"/>
    </source>
</evidence>
<keyword evidence="7" id="KW-0812">Transmembrane</keyword>
<evidence type="ECO:0000256" key="4">
    <source>
        <dbReference type="ARBA" id="ARBA00022729"/>
    </source>
</evidence>
<evidence type="ECO:0000256" key="3">
    <source>
        <dbReference type="ARBA" id="ARBA00022525"/>
    </source>
</evidence>
<dbReference type="InParanoid" id="C1E458"/>
<dbReference type="GeneID" id="8242697"/>
<comment type="similarity">
    <text evidence="2">Belongs to the GILT family.</text>
</comment>
<keyword evidence="7" id="KW-0472">Membrane</keyword>
<reference evidence="8 9" key="1">
    <citation type="journal article" date="2009" name="Science">
        <title>Green evolution and dynamic adaptations revealed by genomes of the marine picoeukaryotes Micromonas.</title>
        <authorList>
            <person name="Worden A.Z."/>
            <person name="Lee J.H."/>
            <person name="Mock T."/>
            <person name="Rouze P."/>
            <person name="Simmons M.P."/>
            <person name="Aerts A.L."/>
            <person name="Allen A.E."/>
            <person name="Cuvelier M.L."/>
            <person name="Derelle E."/>
            <person name="Everett M.V."/>
            <person name="Foulon E."/>
            <person name="Grimwood J."/>
            <person name="Gundlach H."/>
            <person name="Henrissat B."/>
            <person name="Napoli C."/>
            <person name="McDonald S.M."/>
            <person name="Parker M.S."/>
            <person name="Rombauts S."/>
            <person name="Salamov A."/>
            <person name="Von Dassow P."/>
            <person name="Badger J.H."/>
            <person name="Coutinho P.M."/>
            <person name="Demir E."/>
            <person name="Dubchak I."/>
            <person name="Gentemann C."/>
            <person name="Eikrem W."/>
            <person name="Gready J.E."/>
            <person name="John U."/>
            <person name="Lanier W."/>
            <person name="Lindquist E.A."/>
            <person name="Lucas S."/>
            <person name="Mayer K.F."/>
            <person name="Moreau H."/>
            <person name="Not F."/>
            <person name="Otillar R."/>
            <person name="Panaud O."/>
            <person name="Pangilinan J."/>
            <person name="Paulsen I."/>
            <person name="Piegu B."/>
            <person name="Poliakov A."/>
            <person name="Robbens S."/>
            <person name="Schmutz J."/>
            <person name="Toulza E."/>
            <person name="Wyss T."/>
            <person name="Zelensky A."/>
            <person name="Zhou K."/>
            <person name="Armbrust E.V."/>
            <person name="Bhattacharya D."/>
            <person name="Goodenough U.W."/>
            <person name="Van de Peer Y."/>
            <person name="Grigoriev I.V."/>
        </authorList>
    </citation>
    <scope>NUCLEOTIDE SEQUENCE [LARGE SCALE GENOMIC DNA]</scope>
    <source>
        <strain evidence="9">RCC299 / NOUM17</strain>
    </source>
</reference>
<comment type="subcellular location">
    <subcellularLocation>
        <location evidence="1">Secreted</location>
    </subcellularLocation>
</comment>
<dbReference type="PANTHER" id="PTHR13234">
    <property type="entry name" value="GAMMA-INTERFERON INDUCIBLE LYSOSOMAL THIOL REDUCTASE GILT"/>
    <property type="match status" value="1"/>
</dbReference>
<protein>
    <submittedName>
        <fullName evidence="8">Uncharacterized protein</fullName>
    </submittedName>
</protein>
<dbReference type="KEGG" id="mis:MICPUN_108114"/>
<dbReference type="AlphaFoldDB" id="C1E458"/>
<dbReference type="STRING" id="296587.C1E458"/>
<evidence type="ECO:0000313" key="9">
    <source>
        <dbReference type="Proteomes" id="UP000002009"/>
    </source>
</evidence>
<evidence type="ECO:0000313" key="8">
    <source>
        <dbReference type="EMBL" id="ACO63055.1"/>
    </source>
</evidence>
<keyword evidence="4" id="KW-0732">Signal</keyword>
<keyword evidence="3" id="KW-0964">Secreted</keyword>
<feature type="transmembrane region" description="Helical" evidence="7">
    <location>
        <begin position="162"/>
        <end position="189"/>
    </location>
</feature>
<proteinExistence type="inferred from homology"/>
<evidence type="ECO:0000256" key="7">
    <source>
        <dbReference type="SAM" id="Phobius"/>
    </source>
</evidence>